<dbReference type="GO" id="GO:0005524">
    <property type="term" value="F:ATP binding"/>
    <property type="evidence" value="ECO:0007669"/>
    <property type="project" value="UniProtKB-KW"/>
</dbReference>
<dbReference type="InterPro" id="IPR027417">
    <property type="entry name" value="P-loop_NTPase"/>
</dbReference>
<dbReference type="PROSITE" id="PS00211">
    <property type="entry name" value="ABC_TRANSPORTER_1"/>
    <property type="match status" value="1"/>
</dbReference>
<dbReference type="Gene3D" id="3.40.50.300">
    <property type="entry name" value="P-loop containing nucleotide triphosphate hydrolases"/>
    <property type="match status" value="1"/>
</dbReference>
<name>A0ABQ2Z593_9GAMM</name>
<evidence type="ECO:0000259" key="4">
    <source>
        <dbReference type="PROSITE" id="PS50893"/>
    </source>
</evidence>
<protein>
    <submittedName>
        <fullName evidence="5">ABC transporter ATP-binding protein</fullName>
    </submittedName>
</protein>
<sequence>MAEPALSIRGLTKIYGNGFHALKGIDLDVAQGDFFALLGPNGAGKSTTLGIVCSLVQKTAGKVSVFGVDIDKDFARAKYHLGVVPQEFNFNQFEKVEDIIHAQAGYYGMPMREAKPRAERLLKDLGLWDKRKGSARMLSGGMKRRLMIARALMHRPKLLILDEPTAGVDIELRRSMWDYMRRINREEGTTIILTTHYLEEAESLCRNIAIINHGEIVQNTSVRGLLAQLNTETFLLDLARPVDKPPVIEGFEVQQVESNQLAISVKRGQKLNDAFTQLTEQGLSVVSMRNRANRLEEMFVSMVEDANGGGARVPPVRQIDSGEVAAKVETSHTGTGGRR</sequence>
<keyword evidence="6" id="KW-1185">Reference proteome</keyword>
<dbReference type="InterPro" id="IPR003593">
    <property type="entry name" value="AAA+_ATPase"/>
</dbReference>
<dbReference type="RefSeq" id="WP_189471772.1">
    <property type="nucleotide sequence ID" value="NZ_BMXS01000024.1"/>
</dbReference>
<dbReference type="CDD" id="cd03230">
    <property type="entry name" value="ABC_DR_subfamily_A"/>
    <property type="match status" value="1"/>
</dbReference>
<evidence type="ECO:0000313" key="6">
    <source>
        <dbReference type="Proteomes" id="UP000653056"/>
    </source>
</evidence>
<accession>A0ABQ2Z593</accession>
<keyword evidence="1" id="KW-0813">Transport</keyword>
<dbReference type="SUPFAM" id="SSF52540">
    <property type="entry name" value="P-loop containing nucleoside triphosphate hydrolases"/>
    <property type="match status" value="1"/>
</dbReference>
<reference evidence="6" key="1">
    <citation type="journal article" date="2019" name="Int. J. Syst. Evol. Microbiol.">
        <title>The Global Catalogue of Microorganisms (GCM) 10K type strain sequencing project: providing services to taxonomists for standard genome sequencing and annotation.</title>
        <authorList>
            <consortium name="The Broad Institute Genomics Platform"/>
            <consortium name="The Broad Institute Genome Sequencing Center for Infectious Disease"/>
            <person name="Wu L."/>
            <person name="Ma J."/>
        </authorList>
    </citation>
    <scope>NUCLEOTIDE SEQUENCE [LARGE SCALE GENOMIC DNA]</scope>
    <source>
        <strain evidence="6">KCTC 22228</strain>
    </source>
</reference>
<comment type="caution">
    <text evidence="5">The sequence shown here is derived from an EMBL/GenBank/DDBJ whole genome shotgun (WGS) entry which is preliminary data.</text>
</comment>
<dbReference type="SMART" id="SM00382">
    <property type="entry name" value="AAA"/>
    <property type="match status" value="1"/>
</dbReference>
<evidence type="ECO:0000313" key="5">
    <source>
        <dbReference type="EMBL" id="GGY05522.1"/>
    </source>
</evidence>
<proteinExistence type="predicted"/>
<dbReference type="InterPro" id="IPR017871">
    <property type="entry name" value="ABC_transporter-like_CS"/>
</dbReference>
<organism evidence="5 6">
    <name type="scientific">Litchfieldella qijiaojingensis</name>
    <dbReference type="NCBI Taxonomy" id="980347"/>
    <lineage>
        <taxon>Bacteria</taxon>
        <taxon>Pseudomonadati</taxon>
        <taxon>Pseudomonadota</taxon>
        <taxon>Gammaproteobacteria</taxon>
        <taxon>Oceanospirillales</taxon>
        <taxon>Halomonadaceae</taxon>
        <taxon>Litchfieldella</taxon>
    </lineage>
</organism>
<dbReference type="PANTHER" id="PTHR42711:SF15">
    <property type="entry name" value="ABC-TYPE MULTIDRUG TRANSPORT SYSTEM, ATPASE COMPONENT"/>
    <property type="match status" value="1"/>
</dbReference>
<dbReference type="PANTHER" id="PTHR42711">
    <property type="entry name" value="ABC TRANSPORTER ATP-BINDING PROTEIN"/>
    <property type="match status" value="1"/>
</dbReference>
<feature type="domain" description="ABC transporter" evidence="4">
    <location>
        <begin position="6"/>
        <end position="238"/>
    </location>
</feature>
<dbReference type="PROSITE" id="PS50893">
    <property type="entry name" value="ABC_TRANSPORTER_2"/>
    <property type="match status" value="1"/>
</dbReference>
<dbReference type="EMBL" id="BMXS01000024">
    <property type="protein sequence ID" value="GGY05522.1"/>
    <property type="molecule type" value="Genomic_DNA"/>
</dbReference>
<dbReference type="Pfam" id="PF00005">
    <property type="entry name" value="ABC_tran"/>
    <property type="match status" value="1"/>
</dbReference>
<evidence type="ECO:0000256" key="1">
    <source>
        <dbReference type="ARBA" id="ARBA00022448"/>
    </source>
</evidence>
<keyword evidence="2" id="KW-0547">Nucleotide-binding</keyword>
<gene>
    <name evidence="5" type="ORF">GCM10007160_36470</name>
</gene>
<dbReference type="Proteomes" id="UP000653056">
    <property type="component" value="Unassembled WGS sequence"/>
</dbReference>
<evidence type="ECO:0000256" key="2">
    <source>
        <dbReference type="ARBA" id="ARBA00022741"/>
    </source>
</evidence>
<dbReference type="InterPro" id="IPR003439">
    <property type="entry name" value="ABC_transporter-like_ATP-bd"/>
</dbReference>
<keyword evidence="3 5" id="KW-0067">ATP-binding</keyword>
<evidence type="ECO:0000256" key="3">
    <source>
        <dbReference type="ARBA" id="ARBA00022840"/>
    </source>
</evidence>
<dbReference type="InterPro" id="IPR050763">
    <property type="entry name" value="ABC_transporter_ATP-binding"/>
</dbReference>